<evidence type="ECO:0000313" key="1">
    <source>
        <dbReference type="EMBL" id="GEQ86108.1"/>
    </source>
</evidence>
<dbReference type="EMBL" id="BKCF01000002">
    <property type="protein sequence ID" value="GEQ86108.1"/>
    <property type="molecule type" value="Genomic_DNA"/>
</dbReference>
<proteinExistence type="predicted"/>
<evidence type="ECO:0000313" key="2">
    <source>
        <dbReference type="Proteomes" id="UP000326994"/>
    </source>
</evidence>
<protein>
    <submittedName>
        <fullName evidence="1">Uncharacterized protein</fullName>
    </submittedName>
</protein>
<organism evidence="1 2">
    <name type="scientific">Patiriisocius marinistellae</name>
    <dbReference type="NCBI Taxonomy" id="2494560"/>
    <lineage>
        <taxon>Bacteria</taxon>
        <taxon>Pseudomonadati</taxon>
        <taxon>Bacteroidota</taxon>
        <taxon>Flavobacteriia</taxon>
        <taxon>Flavobacteriales</taxon>
        <taxon>Flavobacteriaceae</taxon>
        <taxon>Patiriisocius</taxon>
    </lineage>
</organism>
<dbReference type="Proteomes" id="UP000326994">
    <property type="component" value="Unassembled WGS sequence"/>
</dbReference>
<reference evidence="1 2" key="1">
    <citation type="submission" date="2019-08" db="EMBL/GenBank/DDBJ databases">
        <title>Ulvibacter marinistellae sp. nov., isolated from a starfish, Patiria pectinifera.</title>
        <authorList>
            <person name="Kawano K."/>
            <person name="Ushijima N."/>
            <person name="Kihara M."/>
            <person name="Itoh H."/>
        </authorList>
    </citation>
    <scope>NUCLEOTIDE SEQUENCE [LARGE SCALE GENOMIC DNA]</scope>
    <source>
        <strain evidence="1 2">KK4</strain>
    </source>
</reference>
<dbReference type="RefSeq" id="WP_151894037.1">
    <property type="nucleotide sequence ID" value="NZ_BKCF01000002.1"/>
</dbReference>
<gene>
    <name evidence="1" type="ORF">ULMS_16160</name>
</gene>
<keyword evidence="2" id="KW-1185">Reference proteome</keyword>
<comment type="caution">
    <text evidence="1">The sequence shown here is derived from an EMBL/GenBank/DDBJ whole genome shotgun (WGS) entry which is preliminary data.</text>
</comment>
<sequence length="202" mass="23797">MKKIVFILFYLLISVTVFSQTEISEENLSIEIKKARKIGLLSVQWQGNHGNILPGKGQKRVQLRFRVKSIDEEDTPFDPNKLYFVNDEYEARFAISEISFANVLRTRIFTRLVDKDSEKKAYASSYDPSVPNTFLDYPYKKYQDVMLSLNFGTKRKPNIHTLYFKPKNIKDHPLDIYFVLPDEIKEGRIYYGDTFIKDINFR</sequence>
<dbReference type="OrthoDB" id="1426087at2"/>
<accession>A0A5J4FXP7</accession>
<dbReference type="AlphaFoldDB" id="A0A5J4FXP7"/>
<name>A0A5J4FXP7_9FLAO</name>